<evidence type="ECO:0008006" key="4">
    <source>
        <dbReference type="Google" id="ProtNLM"/>
    </source>
</evidence>
<evidence type="ECO:0000313" key="3">
    <source>
        <dbReference type="Proteomes" id="UP000031643"/>
    </source>
</evidence>
<protein>
    <recommendedName>
        <fullName evidence="4">DUF1761 domain-containing protein</fullName>
    </recommendedName>
</protein>
<keyword evidence="1" id="KW-1133">Transmembrane helix</keyword>
<feature type="transmembrane region" description="Helical" evidence="1">
    <location>
        <begin position="118"/>
        <end position="136"/>
    </location>
</feature>
<accession>A0A0A8JZR3</accession>
<evidence type="ECO:0000313" key="2">
    <source>
        <dbReference type="EMBL" id="BAQ15837.1"/>
    </source>
</evidence>
<feature type="transmembrane region" description="Helical" evidence="1">
    <location>
        <begin position="84"/>
        <end position="106"/>
    </location>
</feature>
<dbReference type="AlphaFoldDB" id="A0A0A8JZR3"/>
<dbReference type="EMBL" id="AP014648">
    <property type="protein sequence ID" value="BAQ15837.1"/>
    <property type="molecule type" value="Genomic_DNA"/>
</dbReference>
<evidence type="ECO:0000256" key="1">
    <source>
        <dbReference type="SAM" id="Phobius"/>
    </source>
</evidence>
<feature type="transmembrane region" description="Helical" evidence="1">
    <location>
        <begin position="49"/>
        <end position="72"/>
    </location>
</feature>
<organism evidence="2 3">
    <name type="scientific">Methyloceanibacter caenitepidi</name>
    <dbReference type="NCBI Taxonomy" id="1384459"/>
    <lineage>
        <taxon>Bacteria</taxon>
        <taxon>Pseudomonadati</taxon>
        <taxon>Pseudomonadota</taxon>
        <taxon>Alphaproteobacteria</taxon>
        <taxon>Hyphomicrobiales</taxon>
        <taxon>Hyphomicrobiaceae</taxon>
        <taxon>Methyloceanibacter</taxon>
    </lineage>
</organism>
<keyword evidence="1" id="KW-0812">Transmembrane</keyword>
<dbReference type="KEGG" id="mcg:GL4_0368"/>
<dbReference type="Pfam" id="PF08570">
    <property type="entry name" value="DUF1761"/>
    <property type="match status" value="1"/>
</dbReference>
<sequence length="137" mass="14003">MAFAGANYFAVVVAALAGFGVGAIWYTVFGKAWLDALGKTEEDIKGSGVAQAMPFVIALVADLVMAIMLAGLMGHLGNVTIRGGLISALFVWIGFVITTMGVNHAFSGASTKLTAIDGGHWLAVLLVMGAIIGAFGV</sequence>
<dbReference type="OrthoDB" id="344736at2"/>
<gene>
    <name evidence="2" type="ORF">GL4_0368</name>
</gene>
<keyword evidence="3" id="KW-1185">Reference proteome</keyword>
<dbReference type="Proteomes" id="UP000031643">
    <property type="component" value="Chromosome"/>
</dbReference>
<feature type="transmembrane region" description="Helical" evidence="1">
    <location>
        <begin position="7"/>
        <end position="29"/>
    </location>
</feature>
<reference evidence="2 3" key="1">
    <citation type="submission" date="2014-09" db="EMBL/GenBank/DDBJ databases">
        <title>Genome sequencing of Methyloceanibacter caenitepidi Gela4.</title>
        <authorList>
            <person name="Takeuchi M."/>
            <person name="Susumu S."/>
            <person name="Kamagata Y."/>
            <person name="Oshima K."/>
            <person name="Hattori M."/>
            <person name="Iwasaki W."/>
        </authorList>
    </citation>
    <scope>NUCLEOTIDE SEQUENCE [LARGE SCALE GENOMIC DNA]</scope>
    <source>
        <strain evidence="2 3">Gela4</strain>
    </source>
</reference>
<name>A0A0A8JZR3_9HYPH</name>
<dbReference type="HOGENOM" id="CLU_136269_2_0_5"/>
<dbReference type="InterPro" id="IPR013879">
    <property type="entry name" value="DUF1761"/>
</dbReference>
<keyword evidence="1" id="KW-0472">Membrane</keyword>
<dbReference type="RefSeq" id="WP_045363915.1">
    <property type="nucleotide sequence ID" value="NZ_AP014648.1"/>
</dbReference>
<proteinExistence type="predicted"/>
<dbReference type="STRING" id="1384459.GL4_0368"/>